<protein>
    <submittedName>
        <fullName evidence="1">Uncharacterized protein</fullName>
    </submittedName>
</protein>
<dbReference type="EMBL" id="BLAD01000061">
    <property type="protein sequence ID" value="GES02700.1"/>
    <property type="molecule type" value="Genomic_DNA"/>
</dbReference>
<reference evidence="1 2" key="1">
    <citation type="submission" date="2019-10" db="EMBL/GenBank/DDBJ databases">
        <title>Whole genome shotgun sequence of Acrocarpospora corrugata NBRC 13972.</title>
        <authorList>
            <person name="Ichikawa N."/>
            <person name="Kimura A."/>
            <person name="Kitahashi Y."/>
            <person name="Komaki H."/>
            <person name="Oguchi A."/>
        </authorList>
    </citation>
    <scope>NUCLEOTIDE SEQUENCE [LARGE SCALE GENOMIC DNA]</scope>
    <source>
        <strain evidence="1 2">NBRC 13972</strain>
    </source>
</reference>
<accession>A0A5M3W389</accession>
<proteinExistence type="predicted"/>
<sequence length="184" mass="20025">MKIRRTYLGRAIWFLTVVLAVHVLAGIGPAKASTACGSPIYAAARPPADRVAPIPIVQKGWRSYSLGTVSYLRRCGGYVYAQHQVYIDTRNLPYGHKLWITVSTRRSDGVWARSHNAALVEVTGRQRIEEVILQQRRGVGGGLSVTDIHVQHTATTPGSGALVPRSSTLKGVYGPWNGPEASPR</sequence>
<organism evidence="1 2">
    <name type="scientific">Acrocarpospora corrugata</name>
    <dbReference type="NCBI Taxonomy" id="35763"/>
    <lineage>
        <taxon>Bacteria</taxon>
        <taxon>Bacillati</taxon>
        <taxon>Actinomycetota</taxon>
        <taxon>Actinomycetes</taxon>
        <taxon>Streptosporangiales</taxon>
        <taxon>Streptosporangiaceae</taxon>
        <taxon>Acrocarpospora</taxon>
    </lineage>
</organism>
<gene>
    <name evidence="1" type="ORF">Acor_47660</name>
</gene>
<comment type="caution">
    <text evidence="1">The sequence shown here is derived from an EMBL/GenBank/DDBJ whole genome shotgun (WGS) entry which is preliminary data.</text>
</comment>
<evidence type="ECO:0000313" key="1">
    <source>
        <dbReference type="EMBL" id="GES02700.1"/>
    </source>
</evidence>
<dbReference type="Proteomes" id="UP000334990">
    <property type="component" value="Unassembled WGS sequence"/>
</dbReference>
<dbReference type="AlphaFoldDB" id="A0A5M3W389"/>
<dbReference type="OrthoDB" id="3694101at2"/>
<dbReference type="RefSeq" id="WP_155338917.1">
    <property type="nucleotide sequence ID" value="NZ_BAAABN010000011.1"/>
</dbReference>
<name>A0A5M3W389_9ACTN</name>
<keyword evidence="2" id="KW-1185">Reference proteome</keyword>
<evidence type="ECO:0000313" key="2">
    <source>
        <dbReference type="Proteomes" id="UP000334990"/>
    </source>
</evidence>